<dbReference type="Gene3D" id="1.50.40.10">
    <property type="entry name" value="Mitochondrial carrier domain"/>
    <property type="match status" value="1"/>
</dbReference>
<dbReference type="InterPro" id="IPR002067">
    <property type="entry name" value="MCP"/>
</dbReference>
<feature type="transmembrane region" description="Helical" evidence="10">
    <location>
        <begin position="107"/>
        <end position="126"/>
    </location>
</feature>
<organism evidence="11">
    <name type="scientific">Aphanomyces astaci</name>
    <name type="common">Crayfish plague agent</name>
    <dbReference type="NCBI Taxonomy" id="112090"/>
    <lineage>
        <taxon>Eukaryota</taxon>
        <taxon>Sar</taxon>
        <taxon>Stramenopiles</taxon>
        <taxon>Oomycota</taxon>
        <taxon>Saprolegniomycetes</taxon>
        <taxon>Saprolegniales</taxon>
        <taxon>Verrucalvaceae</taxon>
        <taxon>Aphanomyces</taxon>
    </lineage>
</organism>
<name>W4FVF8_APHAT</name>
<comment type="subcellular location">
    <subcellularLocation>
        <location evidence="1">Membrane</location>
        <topology evidence="1">Multi-pass membrane protein</topology>
    </subcellularLocation>
</comment>
<dbReference type="InterPro" id="IPR023395">
    <property type="entry name" value="MCP_dom_sf"/>
</dbReference>
<dbReference type="GO" id="GO:0016020">
    <property type="term" value="C:membrane"/>
    <property type="evidence" value="ECO:0007669"/>
    <property type="project" value="UniProtKB-SubCell"/>
</dbReference>
<evidence type="ECO:0000256" key="6">
    <source>
        <dbReference type="ARBA" id="ARBA00022989"/>
    </source>
</evidence>
<keyword evidence="5" id="KW-0677">Repeat</keyword>
<dbReference type="OrthoDB" id="250329at2759"/>
<feature type="repeat" description="Solcar" evidence="8">
    <location>
        <begin position="207"/>
        <end position="295"/>
    </location>
</feature>
<dbReference type="RefSeq" id="XP_009839991.1">
    <property type="nucleotide sequence ID" value="XM_009841689.1"/>
</dbReference>
<feature type="transmembrane region" description="Helical" evidence="10">
    <location>
        <begin position="169"/>
        <end position="188"/>
    </location>
</feature>
<feature type="repeat" description="Solcar" evidence="8">
    <location>
        <begin position="10"/>
        <end position="95"/>
    </location>
</feature>
<dbReference type="PRINTS" id="PR00926">
    <property type="entry name" value="MITOCARRIER"/>
</dbReference>
<dbReference type="EMBL" id="KI913165">
    <property type="protein sequence ID" value="ETV70608.1"/>
    <property type="molecule type" value="Genomic_DNA"/>
</dbReference>
<evidence type="ECO:0000256" key="2">
    <source>
        <dbReference type="ARBA" id="ARBA00006375"/>
    </source>
</evidence>
<dbReference type="AlphaFoldDB" id="W4FVF8"/>
<dbReference type="SUPFAM" id="SSF103506">
    <property type="entry name" value="Mitochondrial carrier"/>
    <property type="match status" value="1"/>
</dbReference>
<evidence type="ECO:0000256" key="7">
    <source>
        <dbReference type="ARBA" id="ARBA00023136"/>
    </source>
</evidence>
<feature type="repeat" description="Solcar" evidence="8">
    <location>
        <begin position="105"/>
        <end position="194"/>
    </location>
</feature>
<gene>
    <name evidence="11" type="ORF">H257_13982</name>
</gene>
<evidence type="ECO:0000256" key="4">
    <source>
        <dbReference type="ARBA" id="ARBA00022692"/>
    </source>
</evidence>
<proteinExistence type="inferred from homology"/>
<dbReference type="PANTHER" id="PTHR45683">
    <property type="entry name" value="MITOCHONDRIAL NICOTINAMIDE ADENINE DINUCLEOTIDE TRANSPORTER 1-RELATED-RELATED"/>
    <property type="match status" value="1"/>
</dbReference>
<dbReference type="InterPro" id="IPR018108">
    <property type="entry name" value="MCP_transmembrane"/>
</dbReference>
<evidence type="ECO:0000313" key="11">
    <source>
        <dbReference type="EMBL" id="ETV70608.1"/>
    </source>
</evidence>
<dbReference type="PROSITE" id="PS50920">
    <property type="entry name" value="SOLCAR"/>
    <property type="match status" value="3"/>
</dbReference>
<keyword evidence="3 9" id="KW-0813">Transport</keyword>
<feature type="transmembrane region" description="Helical" evidence="10">
    <location>
        <begin position="66"/>
        <end position="87"/>
    </location>
</feature>
<dbReference type="GeneID" id="20815978"/>
<protein>
    <recommendedName>
        <fullName evidence="12">Mitochondrial carrier protein</fullName>
    </recommendedName>
</protein>
<keyword evidence="7 8" id="KW-0472">Membrane</keyword>
<evidence type="ECO:0000256" key="1">
    <source>
        <dbReference type="ARBA" id="ARBA00004141"/>
    </source>
</evidence>
<evidence type="ECO:0000256" key="3">
    <source>
        <dbReference type="ARBA" id="ARBA00022448"/>
    </source>
</evidence>
<evidence type="ECO:0000256" key="8">
    <source>
        <dbReference type="PROSITE-ProRule" id="PRU00282"/>
    </source>
</evidence>
<dbReference type="InterPro" id="IPR044712">
    <property type="entry name" value="SLC25A32-like"/>
</dbReference>
<dbReference type="Pfam" id="PF00153">
    <property type="entry name" value="Mito_carr"/>
    <property type="match status" value="3"/>
</dbReference>
<sequence length="300" mass="32675">MAPPAQDGEVSVAATMLGSAVAGILARVACHPLDVAKANLQVAGQTAYRNSYHVLQSNFQKEGVRGLYRGFGVILLGSAPATCLYLTSYDQSKKWLEAYPLFKSNLFLTSFSAGIMAEALSCVFWVPIDVIKERMQVQSRAGGGVFYKNTVDAWQTIARTEGLRGLYRGYGATMWSFGPFSAFFFLFYEKNKALAEAFHGTTDNVPFTSLLACSVSASAGASLVTNPLDLVKLRLQIDRMQQPATARYVNTFQGLHRVALEEGMLGLWKGVSARVAFQAPLTGLTLALFEKCKYMCALVV</sequence>
<comment type="similarity">
    <text evidence="2 9">Belongs to the mitochondrial carrier (TC 2.A.29) family.</text>
</comment>
<evidence type="ECO:0008006" key="12">
    <source>
        <dbReference type="Google" id="ProtNLM"/>
    </source>
</evidence>
<dbReference type="VEuPathDB" id="FungiDB:H257_13982"/>
<evidence type="ECO:0000256" key="5">
    <source>
        <dbReference type="ARBA" id="ARBA00022737"/>
    </source>
</evidence>
<accession>W4FVF8</accession>
<keyword evidence="6 10" id="KW-1133">Transmembrane helix</keyword>
<reference evidence="11" key="1">
    <citation type="submission" date="2013-12" db="EMBL/GenBank/DDBJ databases">
        <title>The Genome Sequence of Aphanomyces astaci APO3.</title>
        <authorList>
            <consortium name="The Broad Institute Genomics Platform"/>
            <person name="Russ C."/>
            <person name="Tyler B."/>
            <person name="van West P."/>
            <person name="Dieguez-Uribeondo J."/>
            <person name="Young S.K."/>
            <person name="Zeng Q."/>
            <person name="Gargeya S."/>
            <person name="Fitzgerald M."/>
            <person name="Abouelleil A."/>
            <person name="Alvarado L."/>
            <person name="Chapman S.B."/>
            <person name="Gainer-Dewar J."/>
            <person name="Goldberg J."/>
            <person name="Griggs A."/>
            <person name="Gujja S."/>
            <person name="Hansen M."/>
            <person name="Howarth C."/>
            <person name="Imamovic A."/>
            <person name="Ireland A."/>
            <person name="Larimer J."/>
            <person name="McCowan C."/>
            <person name="Murphy C."/>
            <person name="Pearson M."/>
            <person name="Poon T.W."/>
            <person name="Priest M."/>
            <person name="Roberts A."/>
            <person name="Saif S."/>
            <person name="Shea T."/>
            <person name="Sykes S."/>
            <person name="Wortman J."/>
            <person name="Nusbaum C."/>
            <person name="Birren B."/>
        </authorList>
    </citation>
    <scope>NUCLEOTIDE SEQUENCE [LARGE SCALE GENOMIC DNA]</scope>
    <source>
        <strain evidence="11">APO3</strain>
    </source>
</reference>
<evidence type="ECO:0000256" key="10">
    <source>
        <dbReference type="SAM" id="Phobius"/>
    </source>
</evidence>
<dbReference type="GO" id="GO:0015215">
    <property type="term" value="F:nucleotide transmembrane transporter activity"/>
    <property type="evidence" value="ECO:0007669"/>
    <property type="project" value="UniProtKB-ARBA"/>
</dbReference>
<keyword evidence="4 8" id="KW-0812">Transmembrane</keyword>
<evidence type="ECO:0000256" key="9">
    <source>
        <dbReference type="RuleBase" id="RU000488"/>
    </source>
</evidence>